<dbReference type="InterPro" id="IPR029058">
    <property type="entry name" value="AB_hydrolase_fold"/>
</dbReference>
<keyword evidence="3" id="KW-1185">Reference proteome</keyword>
<dbReference type="PANTHER" id="PTHR11614">
    <property type="entry name" value="PHOSPHOLIPASE-RELATED"/>
    <property type="match status" value="1"/>
</dbReference>
<accession>A0A1A5YFD7</accession>
<proteinExistence type="predicted"/>
<dbReference type="EMBL" id="LYPA01000065">
    <property type="protein sequence ID" value="OBR64309.1"/>
    <property type="molecule type" value="Genomic_DNA"/>
</dbReference>
<dbReference type="AlphaFoldDB" id="A0A1A5YFD7"/>
<feature type="domain" description="Serine aminopeptidase S33" evidence="1">
    <location>
        <begin position="31"/>
        <end position="266"/>
    </location>
</feature>
<dbReference type="InterPro" id="IPR022742">
    <property type="entry name" value="Hydrolase_4"/>
</dbReference>
<sequence length="282" mass="31786">MNDSVKREEWFCPGLSDIRFFAREWKPLRKQPKAVIALSHGQGEYGERYSHVGEHLAAEGYVLLSIDHYGHGRSGGKRGHMPSYNVMMDHTGLMLEQCAKRHPGLPVYLYGHSMGGNIALNYSLRFKPSIKGLILTSPWLQLAFKPPAVKEWIGKKLSVLLPSIPMTTGLKVKDLYREGPSFRASMAMDDFCHTIITPRAYTELQSASEWAGSHSGELNVPLLLMHGTADRITSFEASRRLAEGLGGRCEWKPWAGGLHELHNDLERDEMLSTMTNWLNRQL</sequence>
<dbReference type="OrthoDB" id="9806902at2"/>
<dbReference type="Proteomes" id="UP000092024">
    <property type="component" value="Unassembled WGS sequence"/>
</dbReference>
<evidence type="ECO:0000313" key="3">
    <source>
        <dbReference type="Proteomes" id="UP000092024"/>
    </source>
</evidence>
<dbReference type="InterPro" id="IPR051044">
    <property type="entry name" value="MAG_DAG_Lipase"/>
</dbReference>
<evidence type="ECO:0000313" key="2">
    <source>
        <dbReference type="EMBL" id="OBR64309.1"/>
    </source>
</evidence>
<evidence type="ECO:0000259" key="1">
    <source>
        <dbReference type="Pfam" id="PF12146"/>
    </source>
</evidence>
<dbReference type="PRINTS" id="PR00111">
    <property type="entry name" value="ABHYDROLASE"/>
</dbReference>
<gene>
    <name evidence="2" type="ORF">A7K91_12370</name>
</gene>
<dbReference type="Pfam" id="PF12146">
    <property type="entry name" value="Hydrolase_4"/>
    <property type="match status" value="1"/>
</dbReference>
<protein>
    <recommendedName>
        <fullName evidence="1">Serine aminopeptidase S33 domain-containing protein</fullName>
    </recommendedName>
</protein>
<dbReference type="InterPro" id="IPR000073">
    <property type="entry name" value="AB_hydrolase_1"/>
</dbReference>
<dbReference type="RefSeq" id="WP_068684845.1">
    <property type="nucleotide sequence ID" value="NZ_LYPA01000065.1"/>
</dbReference>
<comment type="caution">
    <text evidence="2">The sequence shown here is derived from an EMBL/GenBank/DDBJ whole genome shotgun (WGS) entry which is preliminary data.</text>
</comment>
<name>A0A1A5YFD7_9BACL</name>
<reference evidence="2 3" key="1">
    <citation type="submission" date="2016-05" db="EMBL/GenBank/DDBJ databases">
        <title>Paenibacillus oryzae. sp. nov., isolated from the rice root.</title>
        <authorList>
            <person name="Zhang J."/>
            <person name="Zhang X."/>
        </authorList>
    </citation>
    <scope>NUCLEOTIDE SEQUENCE [LARGE SCALE GENOMIC DNA]</scope>
    <source>
        <strain evidence="2 3">1DrF-4</strain>
    </source>
</reference>
<dbReference type="SUPFAM" id="SSF53474">
    <property type="entry name" value="alpha/beta-Hydrolases"/>
    <property type="match status" value="1"/>
</dbReference>
<dbReference type="STRING" id="1844972.A7K91_12370"/>
<organism evidence="2 3">
    <name type="scientific">Paenibacillus oryzae</name>
    <dbReference type="NCBI Taxonomy" id="1844972"/>
    <lineage>
        <taxon>Bacteria</taxon>
        <taxon>Bacillati</taxon>
        <taxon>Bacillota</taxon>
        <taxon>Bacilli</taxon>
        <taxon>Bacillales</taxon>
        <taxon>Paenibacillaceae</taxon>
        <taxon>Paenibacillus</taxon>
    </lineage>
</organism>
<dbReference type="Gene3D" id="3.40.50.1820">
    <property type="entry name" value="alpha/beta hydrolase"/>
    <property type="match status" value="1"/>
</dbReference>